<dbReference type="OrthoDB" id="627554at2"/>
<dbReference type="EMBL" id="QKZT01000022">
    <property type="protein sequence ID" value="PZX47836.1"/>
    <property type="molecule type" value="Genomic_DNA"/>
</dbReference>
<accession>A0A2W7QKK7</accession>
<organism evidence="2 3">
    <name type="scientific">Algoriphagus chordae</name>
    <dbReference type="NCBI Taxonomy" id="237019"/>
    <lineage>
        <taxon>Bacteria</taxon>
        <taxon>Pseudomonadati</taxon>
        <taxon>Bacteroidota</taxon>
        <taxon>Cytophagia</taxon>
        <taxon>Cytophagales</taxon>
        <taxon>Cyclobacteriaceae</taxon>
        <taxon>Algoriphagus</taxon>
    </lineage>
</organism>
<dbReference type="RefSeq" id="WP_111322422.1">
    <property type="nucleotide sequence ID" value="NZ_QKZT01000022.1"/>
</dbReference>
<dbReference type="Gene3D" id="2.40.160.20">
    <property type="match status" value="1"/>
</dbReference>
<feature type="chain" id="PRO_5015973880" evidence="1">
    <location>
        <begin position="25"/>
        <end position="377"/>
    </location>
</feature>
<reference evidence="2 3" key="1">
    <citation type="submission" date="2018-06" db="EMBL/GenBank/DDBJ databases">
        <title>Genomic Encyclopedia of Archaeal and Bacterial Type Strains, Phase II (KMG-II): from individual species to whole genera.</title>
        <authorList>
            <person name="Goeker M."/>
        </authorList>
    </citation>
    <scope>NUCLEOTIDE SEQUENCE [LARGE SCALE GENOMIC DNA]</scope>
    <source>
        <strain evidence="2 3">DSM 19830</strain>
    </source>
</reference>
<protein>
    <submittedName>
        <fullName evidence="2">Lipid A 3-O-deacylase PagL</fullName>
    </submittedName>
</protein>
<keyword evidence="3" id="KW-1185">Reference proteome</keyword>
<dbReference type="Proteomes" id="UP000248882">
    <property type="component" value="Unassembled WGS sequence"/>
</dbReference>
<comment type="caution">
    <text evidence="2">The sequence shown here is derived from an EMBL/GenBank/DDBJ whole genome shotgun (WGS) entry which is preliminary data.</text>
</comment>
<proteinExistence type="predicted"/>
<feature type="signal peptide" evidence="1">
    <location>
        <begin position="1"/>
        <end position="24"/>
    </location>
</feature>
<keyword evidence="1" id="KW-0732">Signal</keyword>
<evidence type="ECO:0000313" key="3">
    <source>
        <dbReference type="Proteomes" id="UP000248882"/>
    </source>
</evidence>
<evidence type="ECO:0000256" key="1">
    <source>
        <dbReference type="SAM" id="SignalP"/>
    </source>
</evidence>
<name>A0A2W7QKK7_9BACT</name>
<gene>
    <name evidence="2" type="ORF">LV85_03820</name>
</gene>
<sequence>MRLQVVLSIVCIFFLGLISNQVDAQTKKYIEVSYDQGPIIGNNKDWANELIDKIDYSAFDLRFGWRSSKNTYYNYINRYPSYGVGFTSALNYYSEIGRPMGVYAFGEFPFGRNVFHRKLNFSYFAQIGLGFNMNPYDAESNPLNGFVSTAVNIHVHFGLKASYRFSDTFEGFTSIGTKHYSNGSIKKPNSGINFIPIAIGLRVNLDKEPFNPGGKPDFPPLEKRGFWNIAAYTGLKSYDIGEKTYFRGGLGLNYLWELSYKYRAGLGIDWFYGAGASERYPDENITFFDVNSFAVVGSWEWKLSERVYMPIALGVYISRAHYNQEVSSFYERIGIRYRMNNNMFTGIQIKAHKAKADFFEFTFGYTIPGKVRKIVNH</sequence>
<dbReference type="Pfam" id="PF09411">
    <property type="entry name" value="PagL"/>
    <property type="match status" value="1"/>
</dbReference>
<dbReference type="AlphaFoldDB" id="A0A2W7QKK7"/>
<evidence type="ECO:0000313" key="2">
    <source>
        <dbReference type="EMBL" id="PZX47836.1"/>
    </source>
</evidence>
<dbReference type="InterPro" id="IPR018550">
    <property type="entry name" value="Lipid-A_deacylase-rel"/>
</dbReference>